<name>A0ABX1Q4C9_9RHOO</name>
<reference evidence="1 2" key="1">
    <citation type="submission" date="2019-12" db="EMBL/GenBank/DDBJ databases">
        <title>Comparative genomics gives insights into the taxonomy of the Azoarcus-Aromatoleum group and reveals separate origins of nif in the plant-associated Azoarcus and non-plant-associated Aromatoleum sub-groups.</title>
        <authorList>
            <person name="Lafos M."/>
            <person name="Maluk M."/>
            <person name="Batista M."/>
            <person name="Junghare M."/>
            <person name="Carmona M."/>
            <person name="Faoro H."/>
            <person name="Cruz L.M."/>
            <person name="Battistoni F."/>
            <person name="De Souza E."/>
            <person name="Pedrosa F."/>
            <person name="Chen W.-M."/>
            <person name="Poole P.S."/>
            <person name="Dixon R.A."/>
            <person name="James E.K."/>
        </authorList>
    </citation>
    <scope>NUCLEOTIDE SEQUENCE [LARGE SCALE GENOMIC DNA]</scope>
    <source>
        <strain evidence="1 2">22Lin</strain>
    </source>
</reference>
<organism evidence="1 2">
    <name type="scientific">Aromatoleum diolicum</name>
    <dbReference type="NCBI Taxonomy" id="75796"/>
    <lineage>
        <taxon>Bacteria</taxon>
        <taxon>Pseudomonadati</taxon>
        <taxon>Pseudomonadota</taxon>
        <taxon>Betaproteobacteria</taxon>
        <taxon>Rhodocyclales</taxon>
        <taxon>Rhodocyclaceae</taxon>
        <taxon>Aromatoleum</taxon>
    </lineage>
</organism>
<accession>A0ABX1Q4C9</accession>
<gene>
    <name evidence="1" type="ORF">GPA25_00455</name>
</gene>
<evidence type="ECO:0000313" key="2">
    <source>
        <dbReference type="Proteomes" id="UP000648984"/>
    </source>
</evidence>
<protein>
    <recommendedName>
        <fullName evidence="3">Coenzyme PQQ synthesis protein D</fullName>
    </recommendedName>
</protein>
<dbReference type="RefSeq" id="WP_169258380.1">
    <property type="nucleotide sequence ID" value="NZ_WTVQ01000001.1"/>
</dbReference>
<dbReference type="EMBL" id="WTVQ01000001">
    <property type="protein sequence ID" value="NMG73223.1"/>
    <property type="molecule type" value="Genomic_DNA"/>
</dbReference>
<evidence type="ECO:0000313" key="1">
    <source>
        <dbReference type="EMBL" id="NMG73223.1"/>
    </source>
</evidence>
<keyword evidence="2" id="KW-1185">Reference proteome</keyword>
<sequence length="72" mass="7880">MLFDSNSGDYWVVSNLARDIVMLSADTGSQSVETLIRHALSRRDDVEDSNVTAAIAEKVIDELVQQGILAQT</sequence>
<dbReference type="Proteomes" id="UP000648984">
    <property type="component" value="Unassembled WGS sequence"/>
</dbReference>
<proteinExistence type="predicted"/>
<comment type="caution">
    <text evidence="1">The sequence shown here is derived from an EMBL/GenBank/DDBJ whole genome shotgun (WGS) entry which is preliminary data.</text>
</comment>
<evidence type="ECO:0008006" key="3">
    <source>
        <dbReference type="Google" id="ProtNLM"/>
    </source>
</evidence>